<proteinExistence type="predicted"/>
<dbReference type="Gene3D" id="3.40.630.30">
    <property type="match status" value="1"/>
</dbReference>
<accession>A0A4R9C236</accession>
<sequence>MNIKLIKPTINDKEKIIEMLKIWKEDIEKNKTNGSPSAIFRNMDEDFQYYLDNLDRKENIDEGKVASTTLFCYDMDRKVFVGAVNIRHSLNEHLLQFGGHIGDGIRPDERRKGYATAMIGLALEECKKLGIGKVLMTCDKTNIGSAKSIINNGGILENEVLEDGKIVQRYWIDNKGIDNVKRS</sequence>
<comment type="caution">
    <text evidence="2">The sequence shown here is derived from an EMBL/GenBank/DDBJ whole genome shotgun (WGS) entry which is preliminary data.</text>
</comment>
<evidence type="ECO:0000313" key="3">
    <source>
        <dbReference type="Proteomes" id="UP000297454"/>
    </source>
</evidence>
<gene>
    <name evidence="2" type="ORF">EQF91_05540</name>
</gene>
<dbReference type="AlphaFoldDB" id="A0A4R9C236"/>
<dbReference type="PANTHER" id="PTHR39173:SF1">
    <property type="entry name" value="ACETYLTRANSFERASE"/>
    <property type="match status" value="1"/>
</dbReference>
<dbReference type="GeneID" id="97030332"/>
<dbReference type="SUPFAM" id="SSF55729">
    <property type="entry name" value="Acyl-CoA N-acyltransferases (Nat)"/>
    <property type="match status" value="1"/>
</dbReference>
<dbReference type="InterPro" id="IPR000182">
    <property type="entry name" value="GNAT_dom"/>
</dbReference>
<feature type="domain" description="N-acetyltransferase" evidence="1">
    <location>
        <begin position="25"/>
        <end position="173"/>
    </location>
</feature>
<evidence type="ECO:0000259" key="1">
    <source>
        <dbReference type="PROSITE" id="PS51186"/>
    </source>
</evidence>
<organism evidence="2 3">
    <name type="scientific">Helcococcus ovis</name>
    <dbReference type="NCBI Taxonomy" id="72026"/>
    <lineage>
        <taxon>Bacteria</taxon>
        <taxon>Bacillati</taxon>
        <taxon>Bacillota</taxon>
        <taxon>Tissierellia</taxon>
        <taxon>Tissierellales</taxon>
        <taxon>Peptoniphilaceae</taxon>
        <taxon>Helcococcus</taxon>
    </lineage>
</organism>
<reference evidence="2 3" key="1">
    <citation type="submission" date="2019-01" db="EMBL/GenBank/DDBJ databases">
        <title>Draft Genome Sequences of Helcococcus ovis Strains Isolated from the Uterus and Vagina of Dairy Cows with Metritis.</title>
        <authorList>
            <person name="Cunha F."/>
            <person name="Jeon S.J."/>
            <person name="Kutzer P."/>
            <person name="Galvao K.N."/>
        </authorList>
    </citation>
    <scope>NUCLEOTIDE SEQUENCE [LARGE SCALE GENOMIC DNA]</scope>
    <source>
        <strain evidence="2 3">KG-37</strain>
    </source>
</reference>
<name>A0A4R9C236_9FIRM</name>
<keyword evidence="3" id="KW-1185">Reference proteome</keyword>
<protein>
    <submittedName>
        <fullName evidence="2">GNAT family N-acetyltransferase</fullName>
    </submittedName>
</protein>
<dbReference type="InterPro" id="IPR016181">
    <property type="entry name" value="Acyl_CoA_acyltransferase"/>
</dbReference>
<dbReference type="OrthoDB" id="9797989at2"/>
<dbReference type="Proteomes" id="UP000297454">
    <property type="component" value="Unassembled WGS sequence"/>
</dbReference>
<dbReference type="PROSITE" id="PS51186">
    <property type="entry name" value="GNAT"/>
    <property type="match status" value="1"/>
</dbReference>
<dbReference type="EMBL" id="SCFR01000018">
    <property type="protein sequence ID" value="TFF65581.1"/>
    <property type="molecule type" value="Genomic_DNA"/>
</dbReference>
<dbReference type="Pfam" id="PF13302">
    <property type="entry name" value="Acetyltransf_3"/>
    <property type="match status" value="1"/>
</dbReference>
<dbReference type="GO" id="GO:0016747">
    <property type="term" value="F:acyltransferase activity, transferring groups other than amino-acyl groups"/>
    <property type="evidence" value="ECO:0007669"/>
    <property type="project" value="InterPro"/>
</dbReference>
<dbReference type="CDD" id="cd04301">
    <property type="entry name" value="NAT_SF"/>
    <property type="match status" value="1"/>
</dbReference>
<dbReference type="PANTHER" id="PTHR39173">
    <property type="entry name" value="ACETYLTRANSFERASE"/>
    <property type="match status" value="1"/>
</dbReference>
<keyword evidence="2" id="KW-0808">Transferase</keyword>
<dbReference type="RefSeq" id="WP_134711419.1">
    <property type="nucleotide sequence ID" value="NZ_CP119081.1"/>
</dbReference>
<evidence type="ECO:0000313" key="2">
    <source>
        <dbReference type="EMBL" id="TFF65581.1"/>
    </source>
</evidence>